<dbReference type="EMBL" id="ML737168">
    <property type="protein sequence ID" value="KAE8338357.1"/>
    <property type="molecule type" value="Genomic_DNA"/>
</dbReference>
<dbReference type="Gene3D" id="1.10.510.10">
    <property type="entry name" value="Transferase(Phosphotransferase) domain 1"/>
    <property type="match status" value="1"/>
</dbReference>
<evidence type="ECO:0000259" key="1">
    <source>
        <dbReference type="PROSITE" id="PS50011"/>
    </source>
</evidence>
<dbReference type="Proteomes" id="UP000325558">
    <property type="component" value="Unassembled WGS sequence"/>
</dbReference>
<dbReference type="SUPFAM" id="SSF56112">
    <property type="entry name" value="Protein kinase-like (PK-like)"/>
    <property type="match status" value="1"/>
</dbReference>
<dbReference type="GO" id="GO:0004672">
    <property type="term" value="F:protein kinase activity"/>
    <property type="evidence" value="ECO:0007669"/>
    <property type="project" value="InterPro"/>
</dbReference>
<reference evidence="2" key="1">
    <citation type="submission" date="2019-04" db="EMBL/GenBank/DDBJ databases">
        <title>Friends and foes A comparative genomics study of 23 Aspergillus species from section Flavi.</title>
        <authorList>
            <consortium name="DOE Joint Genome Institute"/>
            <person name="Kjaerbolling I."/>
            <person name="Vesth T."/>
            <person name="Frisvad J.C."/>
            <person name="Nybo J.L."/>
            <person name="Theobald S."/>
            <person name="Kildgaard S."/>
            <person name="Isbrandt T."/>
            <person name="Kuo A."/>
            <person name="Sato A."/>
            <person name="Lyhne E.K."/>
            <person name="Kogle M.E."/>
            <person name="Wiebenga A."/>
            <person name="Kun R.S."/>
            <person name="Lubbers R.J."/>
            <person name="Makela M.R."/>
            <person name="Barry K."/>
            <person name="Chovatia M."/>
            <person name="Clum A."/>
            <person name="Daum C."/>
            <person name="Haridas S."/>
            <person name="He G."/>
            <person name="LaButti K."/>
            <person name="Lipzen A."/>
            <person name="Mondo S."/>
            <person name="Riley R."/>
            <person name="Salamov A."/>
            <person name="Simmons B.A."/>
            <person name="Magnuson J.K."/>
            <person name="Henrissat B."/>
            <person name="Mortensen U.H."/>
            <person name="Larsen T.O."/>
            <person name="Devries R.P."/>
            <person name="Grigoriev I.V."/>
            <person name="Machida M."/>
            <person name="Baker S.E."/>
            <person name="Andersen M.R."/>
        </authorList>
    </citation>
    <scope>NUCLEOTIDE SEQUENCE</scope>
    <source>
        <strain evidence="2">CBS 117612</strain>
    </source>
</reference>
<accession>A0A5N6XYT3</accession>
<dbReference type="GO" id="GO:0005524">
    <property type="term" value="F:ATP binding"/>
    <property type="evidence" value="ECO:0007669"/>
    <property type="project" value="InterPro"/>
</dbReference>
<feature type="domain" description="Protein kinase" evidence="1">
    <location>
        <begin position="1"/>
        <end position="317"/>
    </location>
</feature>
<name>A0A5N6XYT3_9EURO</name>
<gene>
    <name evidence="2" type="ORF">BDV24DRAFT_176801</name>
</gene>
<evidence type="ECO:0000313" key="2">
    <source>
        <dbReference type="EMBL" id="KAE8338357.1"/>
    </source>
</evidence>
<sequence>MLSVIRPTLSAERNSLSRIISSLAPGYTLQGSRWDYRILTPIEGDNTHISTVFNPKVNPRENAEDTPKTPQWAVIKVASPGDAIAKENMDRECQTYHLPDINSAACFREMYDVIESSTIALEWRDTTLAEVKYQSHMHIYSLIAAVLRAALTSCVLLEGHQHVNTDLKPANILLSGIETRPVTAKVGDLRLVVPVASLFNAQPYALRAPEVFLGQPCKEPLQVWAVATMLLCRINLVFWAWCMAKIKRLFPHWRIQTPNEVQKYSLKVALQVILPFDQEIQKVEMPQQLRDLLRFMLVVNPVDRPSPSSVLASREFRSFEKLVKLSCS</sequence>
<dbReference type="PROSITE" id="PS50011">
    <property type="entry name" value="PROTEIN_KINASE_DOM"/>
    <property type="match status" value="1"/>
</dbReference>
<organism evidence="2">
    <name type="scientific">Aspergillus arachidicola</name>
    <dbReference type="NCBI Taxonomy" id="656916"/>
    <lineage>
        <taxon>Eukaryota</taxon>
        <taxon>Fungi</taxon>
        <taxon>Dikarya</taxon>
        <taxon>Ascomycota</taxon>
        <taxon>Pezizomycotina</taxon>
        <taxon>Eurotiomycetes</taxon>
        <taxon>Eurotiomycetidae</taxon>
        <taxon>Eurotiales</taxon>
        <taxon>Aspergillaceae</taxon>
        <taxon>Aspergillus</taxon>
        <taxon>Aspergillus subgen. Circumdati</taxon>
    </lineage>
</organism>
<dbReference type="AlphaFoldDB" id="A0A5N6XYT3"/>
<proteinExistence type="predicted"/>
<dbReference type="SMART" id="SM00220">
    <property type="entry name" value="S_TKc"/>
    <property type="match status" value="1"/>
</dbReference>
<dbReference type="OrthoDB" id="5979581at2759"/>
<dbReference type="InterPro" id="IPR011009">
    <property type="entry name" value="Kinase-like_dom_sf"/>
</dbReference>
<protein>
    <recommendedName>
        <fullName evidence="1">Protein kinase domain-containing protein</fullName>
    </recommendedName>
</protein>
<dbReference type="InterPro" id="IPR000719">
    <property type="entry name" value="Prot_kinase_dom"/>
</dbReference>